<accession>A0A4D8PJL1</accession>
<dbReference type="AlphaFoldDB" id="A0A4D8PJL1"/>
<organism evidence="2 3">
    <name type="scientific">Azospirillum argentinense</name>
    <dbReference type="NCBI Taxonomy" id="2970906"/>
    <lineage>
        <taxon>Bacteria</taxon>
        <taxon>Pseudomonadati</taxon>
        <taxon>Pseudomonadota</taxon>
        <taxon>Alphaproteobacteria</taxon>
        <taxon>Rhodospirillales</taxon>
        <taxon>Azospirillaceae</taxon>
        <taxon>Azospirillum</taxon>
    </lineage>
</organism>
<feature type="region of interest" description="Disordered" evidence="1">
    <location>
        <begin position="1"/>
        <end position="40"/>
    </location>
</feature>
<evidence type="ECO:0000313" key="3">
    <source>
        <dbReference type="Proteomes" id="UP000298595"/>
    </source>
</evidence>
<dbReference type="EMBL" id="CP032322">
    <property type="protein sequence ID" value="QCN96657.1"/>
    <property type="molecule type" value="Genomic_DNA"/>
</dbReference>
<dbReference type="RefSeq" id="WP_137116146.1">
    <property type="nucleotide sequence ID" value="NZ_CP032322.1"/>
</dbReference>
<dbReference type="KEGG" id="aare:D3093_15050"/>
<dbReference type="NCBIfam" id="TIGR01558">
    <property type="entry name" value="sm_term_P27"/>
    <property type="match status" value="1"/>
</dbReference>
<sequence>MPRPRKPTALKELAGTLQPCRTNEREPRLQPGVPLPPPHASAMARKVWPGIAGMLEEMGVLTAADAPALEALCETYADLLRARQALDRGVSDGEDLIAAAGDLTYVTEGKNGKMLRARPEVAMVADADRRLCMWLARFGLTPADRSRVSAAASGEQEEDEYEGF</sequence>
<dbReference type="InterPro" id="IPR006448">
    <property type="entry name" value="Phage_term_ssu_P27"/>
</dbReference>
<dbReference type="Pfam" id="PF05119">
    <property type="entry name" value="Terminase_4"/>
    <property type="match status" value="1"/>
</dbReference>
<keyword evidence="2" id="KW-0614">Plasmid</keyword>
<dbReference type="Proteomes" id="UP000298595">
    <property type="component" value="Plasmid p1"/>
</dbReference>
<geneLocation type="plasmid" evidence="2 3">
    <name>p1</name>
</geneLocation>
<gene>
    <name evidence="2" type="ORF">D3093_15050</name>
</gene>
<proteinExistence type="predicted"/>
<evidence type="ECO:0000313" key="2">
    <source>
        <dbReference type="EMBL" id="QCN96657.1"/>
    </source>
</evidence>
<name>A0A4D8PJL1_9PROT</name>
<protein>
    <submittedName>
        <fullName evidence="2">Phage terminase small subunit P27 family</fullName>
    </submittedName>
</protein>
<evidence type="ECO:0000256" key="1">
    <source>
        <dbReference type="SAM" id="MobiDB-lite"/>
    </source>
</evidence>
<reference evidence="2 3" key="1">
    <citation type="submission" date="2018-09" db="EMBL/GenBank/DDBJ databases">
        <title>Whole genome based analysis of evolution and adaptive divergence in Indian and Brazilian strains of Azospirillum brasilense.</title>
        <authorList>
            <person name="Singh C."/>
            <person name="Tripathi A.K."/>
        </authorList>
    </citation>
    <scope>NUCLEOTIDE SEQUENCE [LARGE SCALE GENOMIC DNA]</scope>
    <source>
        <strain evidence="2 3">MTCC4035</strain>
        <plasmid evidence="2 3">p1</plasmid>
    </source>
</reference>